<gene>
    <name evidence="2" type="ORF">CFOL_v3_30866</name>
</gene>
<evidence type="ECO:0000256" key="1">
    <source>
        <dbReference type="SAM" id="MobiDB-lite"/>
    </source>
</evidence>
<feature type="compositionally biased region" description="Low complexity" evidence="1">
    <location>
        <begin position="93"/>
        <end position="107"/>
    </location>
</feature>
<sequence>MNSISDELTLVNALLDEDDVIIQTLNGIGPKFKEIYVAIRILENSITFEELHDTLTEYELPLQKEESECPAHVATANYTRTSSHAPHCGGNPHQNQSQGRNNNNNNSNHRRHNGH</sequence>
<dbReference type="InParanoid" id="A0A1Q3D4N7"/>
<organism evidence="2 3">
    <name type="scientific">Cephalotus follicularis</name>
    <name type="common">Albany pitcher plant</name>
    <dbReference type="NCBI Taxonomy" id="3775"/>
    <lineage>
        <taxon>Eukaryota</taxon>
        <taxon>Viridiplantae</taxon>
        <taxon>Streptophyta</taxon>
        <taxon>Embryophyta</taxon>
        <taxon>Tracheophyta</taxon>
        <taxon>Spermatophyta</taxon>
        <taxon>Magnoliopsida</taxon>
        <taxon>eudicotyledons</taxon>
        <taxon>Gunneridae</taxon>
        <taxon>Pentapetalae</taxon>
        <taxon>rosids</taxon>
        <taxon>fabids</taxon>
        <taxon>Oxalidales</taxon>
        <taxon>Cephalotaceae</taxon>
        <taxon>Cephalotus</taxon>
    </lineage>
</organism>
<proteinExistence type="predicted"/>
<name>A0A1Q3D4N7_CEPFO</name>
<comment type="caution">
    <text evidence="2">The sequence shown here is derived from an EMBL/GenBank/DDBJ whole genome shotgun (WGS) entry which is preliminary data.</text>
</comment>
<evidence type="ECO:0000313" key="3">
    <source>
        <dbReference type="Proteomes" id="UP000187406"/>
    </source>
</evidence>
<dbReference type="OrthoDB" id="1752352at2759"/>
<dbReference type="EMBL" id="BDDD01004317">
    <property type="protein sequence ID" value="GAV87440.1"/>
    <property type="molecule type" value="Genomic_DNA"/>
</dbReference>
<protein>
    <submittedName>
        <fullName evidence="2">UBN2 domain-containing protein</fullName>
    </submittedName>
</protein>
<keyword evidence="3" id="KW-1185">Reference proteome</keyword>
<accession>A0A1Q3D4N7</accession>
<reference evidence="3" key="1">
    <citation type="submission" date="2016-04" db="EMBL/GenBank/DDBJ databases">
        <title>Cephalotus genome sequencing.</title>
        <authorList>
            <person name="Fukushima K."/>
            <person name="Hasebe M."/>
            <person name="Fang X."/>
        </authorList>
    </citation>
    <scope>NUCLEOTIDE SEQUENCE [LARGE SCALE GENOMIC DNA]</scope>
    <source>
        <strain evidence="3">cv. St1</strain>
    </source>
</reference>
<dbReference type="PANTHER" id="PTHR47481:SF22">
    <property type="entry name" value="RETROTRANSPOSON GAG DOMAIN-CONTAINING PROTEIN"/>
    <property type="match status" value="1"/>
</dbReference>
<dbReference type="PANTHER" id="PTHR47481">
    <property type="match status" value="1"/>
</dbReference>
<dbReference type="Proteomes" id="UP000187406">
    <property type="component" value="Unassembled WGS sequence"/>
</dbReference>
<dbReference type="AlphaFoldDB" id="A0A1Q3D4N7"/>
<feature type="region of interest" description="Disordered" evidence="1">
    <location>
        <begin position="71"/>
        <end position="115"/>
    </location>
</feature>
<evidence type="ECO:0000313" key="2">
    <source>
        <dbReference type="EMBL" id="GAV87440.1"/>
    </source>
</evidence>